<keyword evidence="3" id="KW-0472">Membrane</keyword>
<dbReference type="PANTHER" id="PTHR24223:SF448">
    <property type="entry name" value="FI20146P1-RELATED"/>
    <property type="match status" value="1"/>
</dbReference>
<accession>A0ABQ9K072</accession>
<evidence type="ECO:0000256" key="1">
    <source>
        <dbReference type="ARBA" id="ARBA00022741"/>
    </source>
</evidence>
<protein>
    <submittedName>
        <fullName evidence="4">Uncharacterized protein</fullName>
    </submittedName>
</protein>
<evidence type="ECO:0000313" key="4">
    <source>
        <dbReference type="EMBL" id="KAJ8983670.1"/>
    </source>
</evidence>
<feature type="transmembrane region" description="Helical" evidence="3">
    <location>
        <begin position="21"/>
        <end position="43"/>
    </location>
</feature>
<evidence type="ECO:0000313" key="5">
    <source>
        <dbReference type="Proteomes" id="UP001162164"/>
    </source>
</evidence>
<name>A0ABQ9K072_9CUCU</name>
<keyword evidence="5" id="KW-1185">Reference proteome</keyword>
<reference evidence="4" key="1">
    <citation type="journal article" date="2023" name="Insect Mol. Biol.">
        <title>Genome sequencing provides insights into the evolution of gene families encoding plant cell wall-degrading enzymes in longhorned beetles.</title>
        <authorList>
            <person name="Shin N.R."/>
            <person name="Okamura Y."/>
            <person name="Kirsch R."/>
            <person name="Pauchet Y."/>
        </authorList>
    </citation>
    <scope>NUCLEOTIDE SEQUENCE</scope>
    <source>
        <strain evidence="4">MMC_N1</strain>
    </source>
</reference>
<dbReference type="PANTHER" id="PTHR24223">
    <property type="entry name" value="ATP-BINDING CASSETTE SUB-FAMILY C"/>
    <property type="match status" value="1"/>
</dbReference>
<dbReference type="InterPro" id="IPR050173">
    <property type="entry name" value="ABC_transporter_C-like"/>
</dbReference>
<evidence type="ECO:0000256" key="3">
    <source>
        <dbReference type="SAM" id="Phobius"/>
    </source>
</evidence>
<keyword evidence="3" id="KW-1133">Transmembrane helix</keyword>
<dbReference type="EMBL" id="JAPWTJ010000066">
    <property type="protein sequence ID" value="KAJ8983670.1"/>
    <property type="molecule type" value="Genomic_DNA"/>
</dbReference>
<organism evidence="4 5">
    <name type="scientific">Molorchus minor</name>
    <dbReference type="NCBI Taxonomy" id="1323400"/>
    <lineage>
        <taxon>Eukaryota</taxon>
        <taxon>Metazoa</taxon>
        <taxon>Ecdysozoa</taxon>
        <taxon>Arthropoda</taxon>
        <taxon>Hexapoda</taxon>
        <taxon>Insecta</taxon>
        <taxon>Pterygota</taxon>
        <taxon>Neoptera</taxon>
        <taxon>Endopterygota</taxon>
        <taxon>Coleoptera</taxon>
        <taxon>Polyphaga</taxon>
        <taxon>Cucujiformia</taxon>
        <taxon>Chrysomeloidea</taxon>
        <taxon>Cerambycidae</taxon>
        <taxon>Lamiinae</taxon>
        <taxon>Monochamini</taxon>
        <taxon>Molorchus</taxon>
    </lineage>
</organism>
<sequence length="138" mass="16348">MDELKYSEANRTKKKHPIERANFLSHLCFCVIIIISWLLPYFVKGYKRDLTEDDMYAPLKSHESKRLGDRLESEWNYQLAHKKNPSLLLAIAKVFGVELIIYGIFNIFIELVVRLSQPLLISKLLEYYEPNQTKMKKR</sequence>
<proteinExistence type="predicted"/>
<keyword evidence="1" id="KW-0547">Nucleotide-binding</keyword>
<keyword evidence="2" id="KW-0067">ATP-binding</keyword>
<evidence type="ECO:0000256" key="2">
    <source>
        <dbReference type="ARBA" id="ARBA00022840"/>
    </source>
</evidence>
<dbReference type="Proteomes" id="UP001162164">
    <property type="component" value="Unassembled WGS sequence"/>
</dbReference>
<feature type="transmembrane region" description="Helical" evidence="3">
    <location>
        <begin position="87"/>
        <end position="113"/>
    </location>
</feature>
<gene>
    <name evidence="4" type="ORF">NQ317_003457</name>
</gene>
<keyword evidence="3" id="KW-0812">Transmembrane</keyword>
<comment type="caution">
    <text evidence="4">The sequence shown here is derived from an EMBL/GenBank/DDBJ whole genome shotgun (WGS) entry which is preliminary data.</text>
</comment>